<evidence type="ECO:0000313" key="2">
    <source>
        <dbReference type="Proteomes" id="UP000011971"/>
    </source>
</evidence>
<proteinExistence type="predicted"/>
<evidence type="ECO:0000313" key="1">
    <source>
        <dbReference type="EMBL" id="ELT46836.1"/>
    </source>
</evidence>
<accession>M5JU79</accession>
<gene>
    <name evidence="1" type="ORF">D584_22656</name>
</gene>
<dbReference type="Proteomes" id="UP000011971">
    <property type="component" value="Unassembled WGS sequence"/>
</dbReference>
<dbReference type="AlphaFoldDB" id="M5JU79"/>
<comment type="caution">
    <text evidence="1">The sequence shown here is derived from an EMBL/GenBank/DDBJ whole genome shotgun (WGS) entry which is preliminary data.</text>
</comment>
<organism evidence="1 2">
    <name type="scientific">Brucella intermedia M86</name>
    <dbReference type="NCBI Taxonomy" id="1234597"/>
    <lineage>
        <taxon>Bacteria</taxon>
        <taxon>Pseudomonadati</taxon>
        <taxon>Pseudomonadota</taxon>
        <taxon>Alphaproteobacteria</taxon>
        <taxon>Hyphomicrobiales</taxon>
        <taxon>Brucellaceae</taxon>
        <taxon>Brucella/Ochrobactrum group</taxon>
        <taxon>Brucella</taxon>
    </lineage>
</organism>
<sequence length="122" mass="13270">MAGLLDTDDIQQLFGDIFSDIYGDGQLITVTMVRGPGGVQIPQESSVPCKVQVDRADESMRQSAGYTDTDVKLIILQSGLSDKEPDSDSIVVAQGRRWKVSGVRSDPARAAWIMRGIRQASE</sequence>
<dbReference type="OrthoDB" id="8453462at2"/>
<dbReference type="RefSeq" id="WP_006473013.1">
    <property type="nucleotide sequence ID" value="NZ_AOGE01000073.1"/>
</dbReference>
<name>M5JU79_9HYPH</name>
<protein>
    <recommendedName>
        <fullName evidence="3">Head-tail adaptor protein</fullName>
    </recommendedName>
</protein>
<dbReference type="EMBL" id="AOGE01000073">
    <property type="protein sequence ID" value="ELT46836.1"/>
    <property type="molecule type" value="Genomic_DNA"/>
</dbReference>
<reference evidence="1 2" key="1">
    <citation type="journal article" date="2013" name="Gut Pathog.">
        <title>Draft genome of Ochrobactrum intermedium strain M86 isolated from non-ulcer dyspeptic individual from India.</title>
        <authorList>
            <person name="Kulkarni G."/>
            <person name="Dhotre D."/>
            <person name="Dharne M."/>
            <person name="Shetty S."/>
            <person name="Chowdhury S."/>
            <person name="Misra V."/>
            <person name="Misra S."/>
            <person name="Patole M."/>
            <person name="Shouche Y."/>
        </authorList>
    </citation>
    <scope>NUCLEOTIDE SEQUENCE [LARGE SCALE GENOMIC DNA]</scope>
    <source>
        <strain evidence="1 2">M86</strain>
    </source>
</reference>
<evidence type="ECO:0008006" key="3">
    <source>
        <dbReference type="Google" id="ProtNLM"/>
    </source>
</evidence>
<dbReference type="PATRIC" id="fig|1234597.4.peg.4667"/>